<organism evidence="1 2">
    <name type="scientific">Ambispora leptoticha</name>
    <dbReference type="NCBI Taxonomy" id="144679"/>
    <lineage>
        <taxon>Eukaryota</taxon>
        <taxon>Fungi</taxon>
        <taxon>Fungi incertae sedis</taxon>
        <taxon>Mucoromycota</taxon>
        <taxon>Glomeromycotina</taxon>
        <taxon>Glomeromycetes</taxon>
        <taxon>Archaeosporales</taxon>
        <taxon>Ambisporaceae</taxon>
        <taxon>Ambispora</taxon>
    </lineage>
</organism>
<gene>
    <name evidence="1" type="ORF">ALEPTO_LOCUS7128</name>
</gene>
<evidence type="ECO:0000313" key="1">
    <source>
        <dbReference type="EMBL" id="CAG8578120.1"/>
    </source>
</evidence>
<dbReference type="EMBL" id="CAJVPS010002874">
    <property type="protein sequence ID" value="CAG8578120.1"/>
    <property type="molecule type" value="Genomic_DNA"/>
</dbReference>
<reference evidence="1" key="1">
    <citation type="submission" date="2021-06" db="EMBL/GenBank/DDBJ databases">
        <authorList>
            <person name="Kallberg Y."/>
            <person name="Tangrot J."/>
            <person name="Rosling A."/>
        </authorList>
    </citation>
    <scope>NUCLEOTIDE SEQUENCE</scope>
    <source>
        <strain evidence="1">FL130A</strain>
    </source>
</reference>
<dbReference type="Proteomes" id="UP000789508">
    <property type="component" value="Unassembled WGS sequence"/>
</dbReference>
<protein>
    <submittedName>
        <fullName evidence="1">6875_t:CDS:1</fullName>
    </submittedName>
</protein>
<sequence>MILNFMEPNANQQLFKALVHNTKATPLYQSGRFTMADPGASHLWLNGVAFVAHNQRQEAMNDQNTPD</sequence>
<proteinExistence type="predicted"/>
<keyword evidence="2" id="KW-1185">Reference proteome</keyword>
<name>A0A9N9BW62_9GLOM</name>
<comment type="caution">
    <text evidence="1">The sequence shown here is derived from an EMBL/GenBank/DDBJ whole genome shotgun (WGS) entry which is preliminary data.</text>
</comment>
<evidence type="ECO:0000313" key="2">
    <source>
        <dbReference type="Proteomes" id="UP000789508"/>
    </source>
</evidence>
<accession>A0A9N9BW62</accession>
<dbReference type="AlphaFoldDB" id="A0A9N9BW62"/>